<protein>
    <recommendedName>
        <fullName evidence="3">SH3 domain-containing protein</fullName>
    </recommendedName>
</protein>
<dbReference type="SUPFAM" id="SSF50044">
    <property type="entry name" value="SH3-domain"/>
    <property type="match status" value="1"/>
</dbReference>
<dbReference type="InterPro" id="IPR036028">
    <property type="entry name" value="SH3-like_dom_sf"/>
</dbReference>
<keyword evidence="2" id="KW-1185">Reference proteome</keyword>
<evidence type="ECO:0000313" key="1">
    <source>
        <dbReference type="EMBL" id="RKO87214.1"/>
    </source>
</evidence>
<proteinExistence type="predicted"/>
<reference evidence="2" key="1">
    <citation type="journal article" date="2018" name="Nat. Microbiol.">
        <title>Leveraging single-cell genomics to expand the fungal tree of life.</title>
        <authorList>
            <person name="Ahrendt S.R."/>
            <person name="Quandt C.A."/>
            <person name="Ciobanu D."/>
            <person name="Clum A."/>
            <person name="Salamov A."/>
            <person name="Andreopoulos B."/>
            <person name="Cheng J.F."/>
            <person name="Woyke T."/>
            <person name="Pelin A."/>
            <person name="Henrissat B."/>
            <person name="Reynolds N.K."/>
            <person name="Benny G.L."/>
            <person name="Smith M.E."/>
            <person name="James T.Y."/>
            <person name="Grigoriev I.V."/>
        </authorList>
    </citation>
    <scope>NUCLEOTIDE SEQUENCE [LARGE SCALE GENOMIC DNA]</scope>
</reference>
<dbReference type="EMBL" id="KZ997591">
    <property type="protein sequence ID" value="RKO87214.1"/>
    <property type="molecule type" value="Genomic_DNA"/>
</dbReference>
<gene>
    <name evidence="1" type="ORF">BDK51DRAFT_31968</name>
</gene>
<organism evidence="1 2">
    <name type="scientific">Blyttiomyces helicus</name>
    <dbReference type="NCBI Taxonomy" id="388810"/>
    <lineage>
        <taxon>Eukaryota</taxon>
        <taxon>Fungi</taxon>
        <taxon>Fungi incertae sedis</taxon>
        <taxon>Chytridiomycota</taxon>
        <taxon>Chytridiomycota incertae sedis</taxon>
        <taxon>Chytridiomycetes</taxon>
        <taxon>Chytridiomycetes incertae sedis</taxon>
        <taxon>Blyttiomyces</taxon>
    </lineage>
</organism>
<dbReference type="Proteomes" id="UP000269721">
    <property type="component" value="Unassembled WGS sequence"/>
</dbReference>
<dbReference type="AlphaFoldDB" id="A0A4P9W4S5"/>
<accession>A0A4P9W4S5</accession>
<evidence type="ECO:0008006" key="3">
    <source>
        <dbReference type="Google" id="ProtNLM"/>
    </source>
</evidence>
<evidence type="ECO:0000313" key="2">
    <source>
        <dbReference type="Proteomes" id="UP000269721"/>
    </source>
</evidence>
<name>A0A4P9W4S5_9FUNG</name>
<sequence>MALEQHVFPASKIGLVGDVPASLSELQCSYSSTVITTTSTPGVFEGRHDPPSCRHWPSGATLRPEPVPRIHQAHHGFIPNEADQVGCKLGNQIVVGHVRPDGWAQVLNFWTGQKGLLPVAKLDVGEEFSRSVV</sequence>